<dbReference type="GO" id="GO:0035556">
    <property type="term" value="P:intracellular signal transduction"/>
    <property type="evidence" value="ECO:0007669"/>
    <property type="project" value="InterPro"/>
</dbReference>
<dbReference type="Pfam" id="PF13424">
    <property type="entry name" value="TPR_12"/>
    <property type="match status" value="2"/>
</dbReference>
<dbReference type="InterPro" id="IPR050401">
    <property type="entry name" value="Cyclic_nucleotide_synthase"/>
</dbReference>
<reference evidence="10 11" key="1">
    <citation type="submission" date="2019-08" db="EMBL/GenBank/DDBJ databases">
        <title>Genome sequence of Gillisia hiemivivida IC154 (type strain).</title>
        <authorList>
            <person name="Bowman J.P."/>
        </authorList>
    </citation>
    <scope>NUCLEOTIDE SEQUENCE [LARGE SCALE GENOMIC DNA]</scope>
    <source>
        <strain evidence="10 11">IC154</strain>
    </source>
</reference>
<evidence type="ECO:0000256" key="8">
    <source>
        <dbReference type="SAM" id="Phobius"/>
    </source>
</evidence>
<evidence type="ECO:0000259" key="9">
    <source>
        <dbReference type="PROSITE" id="PS50125"/>
    </source>
</evidence>
<evidence type="ECO:0000256" key="5">
    <source>
        <dbReference type="ARBA" id="ARBA00023136"/>
    </source>
</evidence>
<dbReference type="EMBL" id="VORY01000006">
    <property type="protein sequence ID" value="TXD94102.1"/>
    <property type="molecule type" value="Genomic_DNA"/>
</dbReference>
<dbReference type="Proteomes" id="UP000321367">
    <property type="component" value="Unassembled WGS sequence"/>
</dbReference>
<dbReference type="SUPFAM" id="SSF48452">
    <property type="entry name" value="TPR-like"/>
    <property type="match status" value="2"/>
</dbReference>
<proteinExistence type="inferred from homology"/>
<dbReference type="Gene3D" id="1.25.40.10">
    <property type="entry name" value="Tetratricopeptide repeat domain"/>
    <property type="match status" value="1"/>
</dbReference>
<organism evidence="10 11">
    <name type="scientific">Gillisia hiemivivida</name>
    <dbReference type="NCBI Taxonomy" id="291190"/>
    <lineage>
        <taxon>Bacteria</taxon>
        <taxon>Pseudomonadati</taxon>
        <taxon>Bacteroidota</taxon>
        <taxon>Flavobacteriia</taxon>
        <taxon>Flavobacteriales</taxon>
        <taxon>Flavobacteriaceae</taxon>
        <taxon>Gillisia</taxon>
    </lineage>
</organism>
<dbReference type="InterPro" id="IPR001054">
    <property type="entry name" value="A/G_cyclase"/>
</dbReference>
<evidence type="ECO:0000313" key="10">
    <source>
        <dbReference type="EMBL" id="TXD94102.1"/>
    </source>
</evidence>
<keyword evidence="11" id="KW-1185">Reference proteome</keyword>
<dbReference type="InterPro" id="IPR019734">
    <property type="entry name" value="TPR_rpt"/>
</dbReference>
<evidence type="ECO:0000256" key="3">
    <source>
        <dbReference type="ARBA" id="ARBA00022741"/>
    </source>
</evidence>
<dbReference type="GO" id="GO:0000166">
    <property type="term" value="F:nucleotide binding"/>
    <property type="evidence" value="ECO:0007669"/>
    <property type="project" value="UniProtKB-KW"/>
</dbReference>
<name>A0A5C6ZXM9_9FLAO</name>
<comment type="similarity">
    <text evidence="7">Belongs to the adenylyl cyclase class-4/guanylyl cyclase family.</text>
</comment>
<keyword evidence="2 8" id="KW-0812">Transmembrane</keyword>
<dbReference type="SMART" id="SM00028">
    <property type="entry name" value="TPR"/>
    <property type="match status" value="6"/>
</dbReference>
<evidence type="ECO:0000256" key="7">
    <source>
        <dbReference type="RuleBase" id="RU000405"/>
    </source>
</evidence>
<dbReference type="PROSITE" id="PS00452">
    <property type="entry name" value="GUANYLATE_CYCLASE_1"/>
    <property type="match status" value="1"/>
</dbReference>
<dbReference type="SUPFAM" id="SSF55073">
    <property type="entry name" value="Nucleotide cyclase"/>
    <property type="match status" value="1"/>
</dbReference>
<dbReference type="RefSeq" id="WP_146931665.1">
    <property type="nucleotide sequence ID" value="NZ_CBCSHZ010000005.1"/>
</dbReference>
<dbReference type="GO" id="GO:0009190">
    <property type="term" value="P:cyclic nucleotide biosynthetic process"/>
    <property type="evidence" value="ECO:0007669"/>
    <property type="project" value="InterPro"/>
</dbReference>
<dbReference type="Gene3D" id="3.30.70.1230">
    <property type="entry name" value="Nucleotide cyclase"/>
    <property type="match status" value="1"/>
</dbReference>
<dbReference type="AlphaFoldDB" id="A0A5C6ZXM9"/>
<dbReference type="InterPro" id="IPR029787">
    <property type="entry name" value="Nucleotide_cyclase"/>
</dbReference>
<dbReference type="InterPro" id="IPR011990">
    <property type="entry name" value="TPR-like_helical_dom_sf"/>
</dbReference>
<dbReference type="SMART" id="SM00044">
    <property type="entry name" value="CYCc"/>
    <property type="match status" value="1"/>
</dbReference>
<evidence type="ECO:0000256" key="2">
    <source>
        <dbReference type="ARBA" id="ARBA00022692"/>
    </source>
</evidence>
<dbReference type="CDD" id="cd07302">
    <property type="entry name" value="CHD"/>
    <property type="match status" value="1"/>
</dbReference>
<comment type="caution">
    <text evidence="10">The sequence shown here is derived from an EMBL/GenBank/DDBJ whole genome shotgun (WGS) entry which is preliminary data.</text>
</comment>
<keyword evidence="6 7" id="KW-0456">Lyase</keyword>
<evidence type="ECO:0000256" key="6">
    <source>
        <dbReference type="ARBA" id="ARBA00023239"/>
    </source>
</evidence>
<gene>
    <name evidence="10" type="ORF">ES724_07500</name>
</gene>
<evidence type="ECO:0000256" key="1">
    <source>
        <dbReference type="ARBA" id="ARBA00004370"/>
    </source>
</evidence>
<feature type="domain" description="Guanylate cyclase" evidence="9">
    <location>
        <begin position="426"/>
        <end position="556"/>
    </location>
</feature>
<keyword evidence="4 8" id="KW-1133">Transmembrane helix</keyword>
<dbReference type="PANTHER" id="PTHR11920:SF335">
    <property type="entry name" value="GUANYLATE CYCLASE"/>
    <property type="match status" value="1"/>
</dbReference>
<protein>
    <submittedName>
        <fullName evidence="10">Tetratricopeptide repeat protein</fullName>
    </submittedName>
</protein>
<dbReference type="GO" id="GO:0016020">
    <property type="term" value="C:membrane"/>
    <property type="evidence" value="ECO:0007669"/>
    <property type="project" value="UniProtKB-SubCell"/>
</dbReference>
<feature type="transmembrane region" description="Helical" evidence="8">
    <location>
        <begin position="355"/>
        <end position="375"/>
    </location>
</feature>
<dbReference type="PROSITE" id="PS50125">
    <property type="entry name" value="GUANYLATE_CYCLASE_2"/>
    <property type="match status" value="1"/>
</dbReference>
<comment type="subcellular location">
    <subcellularLocation>
        <location evidence="1">Membrane</location>
    </subcellularLocation>
</comment>
<keyword evidence="5 8" id="KW-0472">Membrane</keyword>
<evidence type="ECO:0000256" key="4">
    <source>
        <dbReference type="ARBA" id="ARBA00022989"/>
    </source>
</evidence>
<dbReference type="OrthoDB" id="9806704at2"/>
<evidence type="ECO:0000313" key="11">
    <source>
        <dbReference type="Proteomes" id="UP000321367"/>
    </source>
</evidence>
<sequence>MIIGVSKKLLFLIGLFQIVFNPLFGQNQKLADSLVSVYDGSTFNGDPLPLLKEIAENQTDPDDILHYSELLIKNARKDSLVNTLLSGYLLKGHAFKKKGDNTQALKAYFKSLEYANLINDNKGKGSIIISVADTYSEMENHNNAERYYQQGIEILRLVNDSINLASALLNAGDEFFNSKKYDKALAYFEESGYIFEAIDYPIGKAYNLGNVGMVYAEQRKDKLAEENIDAAISILEELKDYYPISVYLTYMSDIYSRQNDYKSAFAYANRSLELALAYNLKSQISDAYLQLASLSNMTGDFKGAYDKFKLHISYRDSVVNISSVQQMAELRTNYELSQKQTELDLLAQQKKTQQIIFVATSIALFFIILLAIGLYRRNRFIKRTSNIIEVEKGRSDELLLNILPEETAQELKDFGKVKSRRFESVTVLFTDFKNFTQVSENMSPEAIVESVDFYFSKFDEIIEKYELEKIKTIGDSYMCAGGLPFPLEDHAFKILLAALEIAEFVKANSFNDSQYKIPFEVRIGVNTGAVVAGVVGKKKFAYDVWGDTVNIASRMESSSESGFINISENTYQLVKDYFDCEYRGEIQVKNRGMMKMYYVLSLKDHLNLINTLEGYEVSGINNKT</sequence>
<dbReference type="GO" id="GO:0004016">
    <property type="term" value="F:adenylate cyclase activity"/>
    <property type="evidence" value="ECO:0007669"/>
    <property type="project" value="UniProtKB-ARBA"/>
</dbReference>
<dbReference type="PANTHER" id="PTHR11920">
    <property type="entry name" value="GUANYLYL CYCLASE"/>
    <property type="match status" value="1"/>
</dbReference>
<keyword evidence="3" id="KW-0547">Nucleotide-binding</keyword>
<accession>A0A5C6ZXM9</accession>
<dbReference type="Pfam" id="PF00211">
    <property type="entry name" value="Guanylate_cyc"/>
    <property type="match status" value="1"/>
</dbReference>
<dbReference type="InterPro" id="IPR018297">
    <property type="entry name" value="A/G_cyclase_CS"/>
</dbReference>